<name>A0A067NDI7_PLEO1</name>
<reference evidence="5" key="1">
    <citation type="journal article" date="2014" name="Proc. Natl. Acad. Sci. U.S.A.">
        <title>Extensive sampling of basidiomycete genomes demonstrates inadequacy of the white-rot/brown-rot paradigm for wood decay fungi.</title>
        <authorList>
            <person name="Riley R."/>
            <person name="Salamov A.A."/>
            <person name="Brown D.W."/>
            <person name="Nagy L.G."/>
            <person name="Floudas D."/>
            <person name="Held B.W."/>
            <person name="Levasseur A."/>
            <person name="Lombard V."/>
            <person name="Morin E."/>
            <person name="Otillar R."/>
            <person name="Lindquist E.A."/>
            <person name="Sun H."/>
            <person name="LaButti K.M."/>
            <person name="Schmutz J."/>
            <person name="Jabbour D."/>
            <person name="Luo H."/>
            <person name="Baker S.E."/>
            <person name="Pisabarro A.G."/>
            <person name="Walton J.D."/>
            <person name="Blanchette R.A."/>
            <person name="Henrissat B."/>
            <person name="Martin F."/>
            <person name="Cullen D."/>
            <person name="Hibbett D.S."/>
            <person name="Grigoriev I.V."/>
        </authorList>
    </citation>
    <scope>NUCLEOTIDE SEQUENCE [LARGE SCALE GENOMIC DNA]</scope>
    <source>
        <strain evidence="5">PC15</strain>
    </source>
</reference>
<dbReference type="HOGENOM" id="CLU_1294883_0_0_1"/>
<feature type="coiled-coil region" evidence="2">
    <location>
        <begin position="84"/>
        <end position="111"/>
    </location>
</feature>
<gene>
    <name evidence="4" type="ORF">PLEOSDRAFT_1094515</name>
</gene>
<sequence length="213" mass="23846">MDEAPIIVEPLADLTNYRQAKSHAGVLQAYTRRPVEDPKHVTAEEADRAEARAIQLANFVPFEGIPRSDAATLAQILQRLEQMETNINHRFNHIEEKIDNLEKKINNVEVIALKALNGTRGDGTWIEYELIPFTDGKLPSHQTYQVDTQPPYVYLRRATDIAKLQSAQLTQYLSSYGVAAAAMPTTVKAKRKELYRIIGVSADLLSAYDALSP</sequence>
<evidence type="ECO:0000256" key="2">
    <source>
        <dbReference type="SAM" id="Coils"/>
    </source>
</evidence>
<keyword evidence="2" id="KW-0175">Coiled coil</keyword>
<dbReference type="EMBL" id="KL198011">
    <property type="protein sequence ID" value="KDQ25040.1"/>
    <property type="molecule type" value="Genomic_DNA"/>
</dbReference>
<dbReference type="Proteomes" id="UP000027073">
    <property type="component" value="Unassembled WGS sequence"/>
</dbReference>
<proteinExistence type="inferred from homology"/>
<protein>
    <recommendedName>
        <fullName evidence="3">Mug135-like C-terminal domain-containing protein</fullName>
    </recommendedName>
</protein>
<dbReference type="VEuPathDB" id="FungiDB:PLEOSDRAFT_1094515"/>
<dbReference type="AlphaFoldDB" id="A0A067NDI7"/>
<evidence type="ECO:0000259" key="3">
    <source>
        <dbReference type="Pfam" id="PF08593"/>
    </source>
</evidence>
<dbReference type="Pfam" id="PF08593">
    <property type="entry name" value="Mug135_C"/>
    <property type="match status" value="1"/>
</dbReference>
<comment type="similarity">
    <text evidence="1">Belongs to the UPF0612 family.</text>
</comment>
<feature type="domain" description="Mug135-like C-terminal" evidence="3">
    <location>
        <begin position="116"/>
        <end position="200"/>
    </location>
</feature>
<accession>A0A067NDI7</accession>
<evidence type="ECO:0000313" key="4">
    <source>
        <dbReference type="EMBL" id="KDQ25040.1"/>
    </source>
</evidence>
<organism evidence="4 5">
    <name type="scientific">Pleurotus ostreatus (strain PC15)</name>
    <name type="common">Oyster mushroom</name>
    <dbReference type="NCBI Taxonomy" id="1137138"/>
    <lineage>
        <taxon>Eukaryota</taxon>
        <taxon>Fungi</taxon>
        <taxon>Dikarya</taxon>
        <taxon>Basidiomycota</taxon>
        <taxon>Agaricomycotina</taxon>
        <taxon>Agaricomycetes</taxon>
        <taxon>Agaricomycetidae</taxon>
        <taxon>Agaricales</taxon>
        <taxon>Pleurotineae</taxon>
        <taxon>Pleurotaceae</taxon>
        <taxon>Pleurotus</taxon>
    </lineage>
</organism>
<evidence type="ECO:0000256" key="1">
    <source>
        <dbReference type="ARBA" id="ARBA00005788"/>
    </source>
</evidence>
<dbReference type="InParanoid" id="A0A067NDI7"/>
<evidence type="ECO:0000313" key="5">
    <source>
        <dbReference type="Proteomes" id="UP000027073"/>
    </source>
</evidence>
<dbReference type="InterPro" id="IPR013902">
    <property type="entry name" value="Mug135-like_C"/>
</dbReference>